<dbReference type="PANTHER" id="PTHR22948:SF29">
    <property type="entry name" value="FI02030P-RELATED"/>
    <property type="match status" value="1"/>
</dbReference>
<dbReference type="InterPro" id="IPR002999">
    <property type="entry name" value="Tudor"/>
</dbReference>
<dbReference type="InterPro" id="IPR050621">
    <property type="entry name" value="Tudor_domain_containing"/>
</dbReference>
<dbReference type="Gene3D" id="2.30.30.140">
    <property type="match status" value="1"/>
</dbReference>
<dbReference type="EMBL" id="JASPKY010000530">
    <property type="protein sequence ID" value="KAK9693850.1"/>
    <property type="molecule type" value="Genomic_DNA"/>
</dbReference>
<dbReference type="SMART" id="SM00333">
    <property type="entry name" value="TUDOR"/>
    <property type="match status" value="1"/>
</dbReference>
<protein>
    <submittedName>
        <fullName evidence="2">Tudor domain</fullName>
    </submittedName>
</protein>
<dbReference type="PANTHER" id="PTHR22948">
    <property type="entry name" value="TUDOR DOMAIN CONTAINING PROTEIN"/>
    <property type="match status" value="1"/>
</dbReference>
<proteinExistence type="predicted"/>
<dbReference type="SUPFAM" id="SSF63748">
    <property type="entry name" value="Tudor/PWWP/MBT"/>
    <property type="match status" value="1"/>
</dbReference>
<dbReference type="AlphaFoldDB" id="A0AAW1IVD2"/>
<evidence type="ECO:0000313" key="3">
    <source>
        <dbReference type="Proteomes" id="UP001458880"/>
    </source>
</evidence>
<organism evidence="2 3">
    <name type="scientific">Popillia japonica</name>
    <name type="common">Japanese beetle</name>
    <dbReference type="NCBI Taxonomy" id="7064"/>
    <lineage>
        <taxon>Eukaryota</taxon>
        <taxon>Metazoa</taxon>
        <taxon>Ecdysozoa</taxon>
        <taxon>Arthropoda</taxon>
        <taxon>Hexapoda</taxon>
        <taxon>Insecta</taxon>
        <taxon>Pterygota</taxon>
        <taxon>Neoptera</taxon>
        <taxon>Endopterygota</taxon>
        <taxon>Coleoptera</taxon>
        <taxon>Polyphaga</taxon>
        <taxon>Scarabaeiformia</taxon>
        <taxon>Scarabaeidae</taxon>
        <taxon>Rutelinae</taxon>
        <taxon>Popillia</taxon>
    </lineage>
</organism>
<evidence type="ECO:0000259" key="1">
    <source>
        <dbReference type="PROSITE" id="PS50304"/>
    </source>
</evidence>
<reference evidence="2 3" key="1">
    <citation type="journal article" date="2024" name="BMC Genomics">
        <title>De novo assembly and annotation of Popillia japonica's genome with initial clues to its potential as an invasive pest.</title>
        <authorList>
            <person name="Cucini C."/>
            <person name="Boschi S."/>
            <person name="Funari R."/>
            <person name="Cardaioli E."/>
            <person name="Iannotti N."/>
            <person name="Marturano G."/>
            <person name="Paoli F."/>
            <person name="Bruttini M."/>
            <person name="Carapelli A."/>
            <person name="Frati F."/>
            <person name="Nardi F."/>
        </authorList>
    </citation>
    <scope>NUCLEOTIDE SEQUENCE [LARGE SCALE GENOMIC DNA]</scope>
    <source>
        <strain evidence="2">DMR45628</strain>
    </source>
</reference>
<feature type="domain" description="Tudor" evidence="1">
    <location>
        <begin position="126"/>
        <end position="184"/>
    </location>
</feature>
<comment type="caution">
    <text evidence="2">The sequence shown here is derived from an EMBL/GenBank/DDBJ whole genome shotgun (WGS) entry which is preliminary data.</text>
</comment>
<accession>A0AAW1IVD2</accession>
<dbReference type="FunFam" id="2.30.30.140:FF:000018">
    <property type="entry name" value="Serine/threonine-protein kinase 31"/>
    <property type="match status" value="1"/>
</dbReference>
<sequence length="239" mass="27449">MGNSQFPDEAVEFLEQYCKEATKMITKKCSNNVFDLFTLNGSDMTSLSTKLTNLSVAAQKETPNTRVFYSDIPKWEMTPGQAATFLCINIEDNYITFIPHNDVNNDFIELNEIITKYTDTNTEPYSPILDELCLAKYEDEWYRAKIKSVNTALEEYDVYYIDYGNTATVPSMEIREMPKDFASKVPALAVLGYLTKQVKDEVAVGECYKVKIIRKMEEDNSYEIDIPELSKKLRNGLDY</sequence>
<dbReference type="Proteomes" id="UP001458880">
    <property type="component" value="Unassembled WGS sequence"/>
</dbReference>
<name>A0AAW1IVD2_POPJA</name>
<dbReference type="PROSITE" id="PS50304">
    <property type="entry name" value="TUDOR"/>
    <property type="match status" value="1"/>
</dbReference>
<gene>
    <name evidence="2" type="ORF">QE152_g33931</name>
</gene>
<dbReference type="Pfam" id="PF00567">
    <property type="entry name" value="TUDOR"/>
    <property type="match status" value="1"/>
</dbReference>
<evidence type="ECO:0000313" key="2">
    <source>
        <dbReference type="EMBL" id="KAK9693850.1"/>
    </source>
</evidence>
<keyword evidence="3" id="KW-1185">Reference proteome</keyword>